<dbReference type="GO" id="GO:0005789">
    <property type="term" value="C:endoplasmic reticulum membrane"/>
    <property type="evidence" value="ECO:0007669"/>
    <property type="project" value="UniProtKB-SubCell"/>
</dbReference>
<dbReference type="STRING" id="906689.A0A2I0XA64"/>
<dbReference type="GO" id="GO:0006506">
    <property type="term" value="P:GPI anchor biosynthetic process"/>
    <property type="evidence" value="ECO:0007669"/>
    <property type="project" value="TreeGrafter"/>
</dbReference>
<dbReference type="EMBL" id="KZ502032">
    <property type="protein sequence ID" value="PKU84792.1"/>
    <property type="molecule type" value="Genomic_DNA"/>
</dbReference>
<keyword evidence="3 7" id="KW-0812">Transmembrane</keyword>
<keyword evidence="4 7" id="KW-0256">Endoplasmic reticulum</keyword>
<keyword evidence="10" id="KW-1185">Reference proteome</keyword>
<feature type="compositionally biased region" description="Polar residues" evidence="8">
    <location>
        <begin position="10"/>
        <end position="22"/>
    </location>
</feature>
<evidence type="ECO:0000256" key="6">
    <source>
        <dbReference type="ARBA" id="ARBA00023136"/>
    </source>
</evidence>
<name>A0A2I0XA64_9ASPA</name>
<evidence type="ECO:0000256" key="4">
    <source>
        <dbReference type="ARBA" id="ARBA00022824"/>
    </source>
</evidence>
<keyword evidence="6 7" id="KW-0472">Membrane</keyword>
<proteinExistence type="inferred from homology"/>
<evidence type="ECO:0000256" key="2">
    <source>
        <dbReference type="ARBA" id="ARBA00005478"/>
    </source>
</evidence>
<feature type="transmembrane region" description="Helical" evidence="7">
    <location>
        <begin position="105"/>
        <end position="129"/>
    </location>
</feature>
<comment type="function">
    <text evidence="7">Regulatory subunit of the dolichol-phosphate mannose (DPM) synthase complex; essential for the ER localization.</text>
</comment>
<comment type="pathway">
    <text evidence="7">Protein modification; protein glycosylation.</text>
</comment>
<comment type="subunit">
    <text evidence="7">Component of the dolichol-phosphate mannose (DPM) synthase complex.</text>
</comment>
<evidence type="ECO:0000256" key="3">
    <source>
        <dbReference type="ARBA" id="ARBA00022692"/>
    </source>
</evidence>
<comment type="subcellular location">
    <subcellularLocation>
        <location evidence="1 7">Endoplasmic reticulum membrane</location>
        <topology evidence="1 7">Multi-pass membrane protein</topology>
    </subcellularLocation>
</comment>
<evidence type="ECO:0000256" key="7">
    <source>
        <dbReference type="RuleBase" id="RU365084"/>
    </source>
</evidence>
<dbReference type="GO" id="GO:0033185">
    <property type="term" value="C:dolichol-phosphate-mannose synthase complex"/>
    <property type="evidence" value="ECO:0007669"/>
    <property type="project" value="TreeGrafter"/>
</dbReference>
<evidence type="ECO:0000313" key="10">
    <source>
        <dbReference type="Proteomes" id="UP000233837"/>
    </source>
</evidence>
<dbReference type="PANTHER" id="PTHR15039">
    <property type="entry name" value="DOLICHOL PHOSPHATE-MANNOSE BIOSYNTHESIS REGULATORY PROTEIN"/>
    <property type="match status" value="1"/>
</dbReference>
<protein>
    <recommendedName>
        <fullName evidence="7">Dolichol phosphate-mannose biosynthesis regulatory protein</fullName>
    </recommendedName>
</protein>
<reference evidence="9 10" key="1">
    <citation type="journal article" date="2016" name="Sci. Rep.">
        <title>The Dendrobium catenatum Lindl. genome sequence provides insights into polysaccharide synthase, floral development and adaptive evolution.</title>
        <authorList>
            <person name="Zhang G.Q."/>
            <person name="Xu Q."/>
            <person name="Bian C."/>
            <person name="Tsai W.C."/>
            <person name="Yeh C.M."/>
            <person name="Liu K.W."/>
            <person name="Yoshida K."/>
            <person name="Zhang L.S."/>
            <person name="Chang S.B."/>
            <person name="Chen F."/>
            <person name="Shi Y."/>
            <person name="Su Y.Y."/>
            <person name="Zhang Y.Q."/>
            <person name="Chen L.J."/>
            <person name="Yin Y."/>
            <person name="Lin M."/>
            <person name="Huang H."/>
            <person name="Deng H."/>
            <person name="Wang Z.W."/>
            <person name="Zhu S.L."/>
            <person name="Zhao X."/>
            <person name="Deng C."/>
            <person name="Niu S.C."/>
            <person name="Huang J."/>
            <person name="Wang M."/>
            <person name="Liu G.H."/>
            <person name="Yang H.J."/>
            <person name="Xiao X.J."/>
            <person name="Hsiao Y.Y."/>
            <person name="Wu W.L."/>
            <person name="Chen Y.Y."/>
            <person name="Mitsuda N."/>
            <person name="Ohme-Takagi M."/>
            <person name="Luo Y.B."/>
            <person name="Van de Peer Y."/>
            <person name="Liu Z.J."/>
        </authorList>
    </citation>
    <scope>NUCLEOTIDE SEQUENCE [LARGE SCALE GENOMIC DNA]</scope>
    <source>
        <tissue evidence="9">The whole plant</tissue>
    </source>
</reference>
<dbReference type="InterPro" id="IPR009914">
    <property type="entry name" value="DPM2"/>
</dbReference>
<evidence type="ECO:0000256" key="8">
    <source>
        <dbReference type="SAM" id="MobiDB-lite"/>
    </source>
</evidence>
<feature type="transmembrane region" description="Helical" evidence="7">
    <location>
        <begin position="63"/>
        <end position="85"/>
    </location>
</feature>
<keyword evidence="5 7" id="KW-1133">Transmembrane helix</keyword>
<dbReference type="Proteomes" id="UP000233837">
    <property type="component" value="Unassembled WGS sequence"/>
</dbReference>
<dbReference type="UniPathway" id="UPA00378"/>
<evidence type="ECO:0000256" key="5">
    <source>
        <dbReference type="ARBA" id="ARBA00022989"/>
    </source>
</evidence>
<dbReference type="OrthoDB" id="311279at2759"/>
<dbReference type="Pfam" id="PF07297">
    <property type="entry name" value="DPM2"/>
    <property type="match status" value="1"/>
</dbReference>
<reference evidence="9 10" key="2">
    <citation type="journal article" date="2017" name="Nature">
        <title>The Apostasia genome and the evolution of orchids.</title>
        <authorList>
            <person name="Zhang G.Q."/>
            <person name="Liu K.W."/>
            <person name="Li Z."/>
            <person name="Lohaus R."/>
            <person name="Hsiao Y.Y."/>
            <person name="Niu S.C."/>
            <person name="Wang J.Y."/>
            <person name="Lin Y.C."/>
            <person name="Xu Q."/>
            <person name="Chen L.J."/>
            <person name="Yoshida K."/>
            <person name="Fujiwara S."/>
            <person name="Wang Z.W."/>
            <person name="Zhang Y.Q."/>
            <person name="Mitsuda N."/>
            <person name="Wang M."/>
            <person name="Liu G.H."/>
            <person name="Pecoraro L."/>
            <person name="Huang H.X."/>
            <person name="Xiao X.J."/>
            <person name="Lin M."/>
            <person name="Wu X.Y."/>
            <person name="Wu W.L."/>
            <person name="Chen Y.Y."/>
            <person name="Chang S.B."/>
            <person name="Sakamoto S."/>
            <person name="Ohme-Takagi M."/>
            <person name="Yagi M."/>
            <person name="Zeng S.J."/>
            <person name="Shen C.Y."/>
            <person name="Yeh C.M."/>
            <person name="Luo Y.B."/>
            <person name="Tsai W.C."/>
            <person name="Van de Peer Y."/>
            <person name="Liu Z.J."/>
        </authorList>
    </citation>
    <scope>NUCLEOTIDE SEQUENCE [LARGE SCALE GENOMIC DNA]</scope>
    <source>
        <tissue evidence="9">The whole plant</tissue>
    </source>
</reference>
<evidence type="ECO:0000313" key="9">
    <source>
        <dbReference type="EMBL" id="PKU84792.1"/>
    </source>
</evidence>
<dbReference type="PANTHER" id="PTHR15039:SF11">
    <property type="entry name" value="DOLICHOL PHOSPHATE-MANNOSE BIOSYNTHESIS REGULATORY PROTEIN"/>
    <property type="match status" value="1"/>
</dbReference>
<dbReference type="GO" id="GO:0180047">
    <property type="term" value="P:dolichol phosphate mannose biosynthetic process"/>
    <property type="evidence" value="ECO:0007669"/>
    <property type="project" value="InterPro"/>
</dbReference>
<feature type="region of interest" description="Disordered" evidence="8">
    <location>
        <begin position="1"/>
        <end position="22"/>
    </location>
</feature>
<comment type="similarity">
    <text evidence="2 7">Belongs to the DPM2 family.</text>
</comment>
<dbReference type="GO" id="GO:0030234">
    <property type="term" value="F:enzyme regulator activity"/>
    <property type="evidence" value="ECO:0007669"/>
    <property type="project" value="UniProtKB-UniRule"/>
</dbReference>
<accession>A0A2I0XA64</accession>
<organism evidence="9 10">
    <name type="scientific">Dendrobium catenatum</name>
    <dbReference type="NCBI Taxonomy" id="906689"/>
    <lineage>
        <taxon>Eukaryota</taxon>
        <taxon>Viridiplantae</taxon>
        <taxon>Streptophyta</taxon>
        <taxon>Embryophyta</taxon>
        <taxon>Tracheophyta</taxon>
        <taxon>Spermatophyta</taxon>
        <taxon>Magnoliopsida</taxon>
        <taxon>Liliopsida</taxon>
        <taxon>Asparagales</taxon>
        <taxon>Orchidaceae</taxon>
        <taxon>Epidendroideae</taxon>
        <taxon>Malaxideae</taxon>
        <taxon>Dendrobiinae</taxon>
        <taxon>Dendrobium</taxon>
    </lineage>
</organism>
<dbReference type="AlphaFoldDB" id="A0A2I0XA64"/>
<gene>
    <name evidence="9" type="ORF">MA16_Dca008202</name>
</gene>
<sequence length="136" mass="15527">MLLHLKPLKRSTSQSQDPSNFTHQPFGSAEFREAETEGLKHQWLAGESIRKTSINAMELADKAVGFLLTIISLSIFSYYTFWVIILPFVESDHFIHLYFLPREYAIIIPLFAGITLLSFLSVFIGYVLLKSKKKTA</sequence>
<evidence type="ECO:0000256" key="1">
    <source>
        <dbReference type="ARBA" id="ARBA00004477"/>
    </source>
</evidence>